<dbReference type="InterPro" id="IPR017989">
    <property type="entry name" value="Ribosome_inactivat_1/2"/>
</dbReference>
<keyword evidence="4" id="KW-0611">Plant defense</keyword>
<reference evidence="6" key="2">
    <citation type="journal article" date="2023" name="Plants (Basel)">
        <title>Annotation of the Turnera subulata (Passifloraceae) Draft Genome Reveals the S-Locus Evolved after the Divergence of Turneroideae from Passifloroideae in a Stepwise Manner.</title>
        <authorList>
            <person name="Henning P.M."/>
            <person name="Roalson E.H."/>
            <person name="Mir W."/>
            <person name="McCubbin A.G."/>
            <person name="Shore J.S."/>
        </authorList>
    </citation>
    <scope>NUCLEOTIDE SEQUENCE</scope>
    <source>
        <strain evidence="6">F60SS</strain>
    </source>
</reference>
<dbReference type="Pfam" id="PF00161">
    <property type="entry name" value="RIP"/>
    <property type="match status" value="1"/>
</dbReference>
<dbReference type="PROSITE" id="PS50231">
    <property type="entry name" value="RICIN_B_LECTIN"/>
    <property type="match status" value="2"/>
</dbReference>
<evidence type="ECO:0000256" key="1">
    <source>
        <dbReference type="ARBA" id="ARBA00010414"/>
    </source>
</evidence>
<keyword evidence="4" id="KW-0652">Protein synthesis inhibitor</keyword>
<keyword evidence="4" id="KW-0800">Toxin</keyword>
<dbReference type="PRINTS" id="PR00396">
    <property type="entry name" value="SHIGARICIN"/>
</dbReference>
<dbReference type="InterPro" id="IPR016138">
    <property type="entry name" value="Ribosome_inactivat_prot_sub1"/>
</dbReference>
<dbReference type="GO" id="GO:0017148">
    <property type="term" value="P:negative regulation of translation"/>
    <property type="evidence" value="ECO:0007669"/>
    <property type="project" value="UniProtKB-KW"/>
</dbReference>
<dbReference type="InterPro" id="IPR036041">
    <property type="entry name" value="Ribosome-inact_prot_sf"/>
</dbReference>
<dbReference type="Gene3D" id="4.10.470.10">
    <property type="entry name" value="Ricin (A Subunit), domain 2"/>
    <property type="match status" value="1"/>
</dbReference>
<evidence type="ECO:0000256" key="3">
    <source>
        <dbReference type="ARBA" id="ARBA00023180"/>
    </source>
</evidence>
<dbReference type="Proteomes" id="UP001141552">
    <property type="component" value="Unassembled WGS sequence"/>
</dbReference>
<keyword evidence="4" id="KW-0378">Hydrolase</keyword>
<dbReference type="GO" id="GO:0006952">
    <property type="term" value="P:defense response"/>
    <property type="evidence" value="ECO:0007669"/>
    <property type="project" value="UniProtKB-KW"/>
</dbReference>
<dbReference type="AlphaFoldDB" id="A0A9Q0J9M6"/>
<dbReference type="Pfam" id="PF00652">
    <property type="entry name" value="Ricin_B_lectin"/>
    <property type="match status" value="2"/>
</dbReference>
<comment type="similarity">
    <text evidence="1">In the N-terminal section; belongs to the ribosome-inactivating protein family. Type 2 RIP subfamily.</text>
</comment>
<dbReference type="PANTHER" id="PTHR33453:SF34">
    <property type="entry name" value="RIBOSOME-INACTIVATING PROTEIN"/>
    <property type="match status" value="1"/>
</dbReference>
<evidence type="ECO:0000313" key="7">
    <source>
        <dbReference type="Proteomes" id="UP001141552"/>
    </source>
</evidence>
<protein>
    <recommendedName>
        <fullName evidence="4">Ribosome-inactivating protein</fullName>
    </recommendedName>
    <component>
        <recommendedName>
            <fullName evidence="4">Ribosome-inactivating protein chain A</fullName>
        </recommendedName>
        <alternativeName>
            <fullName evidence="4">rRNA N-glycosidase</fullName>
            <ecNumber evidence="4">3.2.2.22</ecNumber>
        </alternativeName>
    </component>
    <component>
        <recommendedName>
            <fullName evidence="4">Ribosome-inactivating protein chain B</fullName>
        </recommendedName>
    </component>
</protein>
<dbReference type="InterPro" id="IPR007110">
    <property type="entry name" value="Ig-like_dom"/>
</dbReference>
<evidence type="ECO:0000256" key="4">
    <source>
        <dbReference type="RuleBase" id="RU004915"/>
    </source>
</evidence>
<keyword evidence="2" id="KW-1015">Disulfide bond</keyword>
<keyword evidence="3" id="KW-0325">Glycoprotein</keyword>
<accession>A0A9Q0J9M6</accession>
<dbReference type="Gene3D" id="2.80.10.50">
    <property type="match status" value="2"/>
</dbReference>
<gene>
    <name evidence="6" type="ORF">Tsubulata_028468</name>
</gene>
<evidence type="ECO:0000256" key="2">
    <source>
        <dbReference type="ARBA" id="ARBA00023157"/>
    </source>
</evidence>
<dbReference type="EMBL" id="JAKUCV010004667">
    <property type="protein sequence ID" value="KAJ4834571.1"/>
    <property type="molecule type" value="Genomic_DNA"/>
</dbReference>
<keyword evidence="7" id="KW-1185">Reference proteome</keyword>
<dbReference type="PROSITE" id="PS50835">
    <property type="entry name" value="IG_LIKE"/>
    <property type="match status" value="1"/>
</dbReference>
<dbReference type="PANTHER" id="PTHR33453">
    <property type="match status" value="1"/>
</dbReference>
<feature type="domain" description="Ig-like" evidence="5">
    <location>
        <begin position="316"/>
        <end position="421"/>
    </location>
</feature>
<dbReference type="SMART" id="SM00458">
    <property type="entry name" value="RICIN"/>
    <property type="match status" value="2"/>
</dbReference>
<dbReference type="InterPro" id="IPR000772">
    <property type="entry name" value="Ricin_B_lectin"/>
</dbReference>
<name>A0A9Q0J9M6_9ROSI</name>
<comment type="catalytic activity">
    <reaction evidence="4">
        <text>Endohydrolysis of the N-glycosidic bond at one specific adenosine on the 28S rRNA.</text>
        <dbReference type="EC" id="3.2.2.22"/>
    </reaction>
</comment>
<comment type="subunit">
    <text evidence="4">Might form dimers or tetramers of disulfide-linked A and B chains.</text>
</comment>
<dbReference type="GO" id="GO:0090729">
    <property type="term" value="F:toxin activity"/>
    <property type="evidence" value="ECO:0007669"/>
    <property type="project" value="UniProtKB-KW"/>
</dbReference>
<comment type="function">
    <text evidence="4">The A chain is responsible for inhibiting protein synthesis through the catalytic inactivation of 60S ribosomal subunits by removing adenine from position 4,324 of 28S rRNA. The B chain binds to cell receptors and probably facilitates the entry into the cell of the A chain; B chains are also responsible for cell agglutination (lectin activity).</text>
</comment>
<comment type="similarity">
    <text evidence="4">Belongs to the ribosome-inactivating protein family.</text>
</comment>
<proteinExistence type="inferred from homology"/>
<dbReference type="EC" id="3.2.2.22" evidence="4"/>
<evidence type="ECO:0000259" key="5">
    <source>
        <dbReference type="PROSITE" id="PS50835"/>
    </source>
</evidence>
<evidence type="ECO:0000313" key="6">
    <source>
        <dbReference type="EMBL" id="KAJ4834571.1"/>
    </source>
</evidence>
<dbReference type="InterPro" id="IPR016139">
    <property type="entry name" value="Ribosome_inactivat_prot_sub2"/>
</dbReference>
<dbReference type="Gene3D" id="3.40.420.10">
    <property type="entry name" value="Ricin (A subunit), domain 1"/>
    <property type="match status" value="1"/>
</dbReference>
<sequence length="597" mass="66514">MNGGSQLVVGIIEDDVVALGAPKVTEPPLMELDLSRSCWFYQYRDLIGDMREGLAGGYERYGTPVLRNPKQVPIDQRFLRAKLTSCNKIAVTLAIDVTTADVVGYKARSTYYYSKDTLHLPFFFPFKDTTAEVELGFNTTTYTGLEEAAAAKRGDIKLSRPSLSDAIESLDASNSTSARPEIARALIVVMQMVCEAARFRSFERRLNTISDGSSSFIPNAAMIGLEDNWIRLSTAIQQSYQRAFNNPFPIKRGNGELFYVDSVSDILKANLVFLKFSCLPSPSESLSSCTTSNPLRQVITASDDDTNIYGGEDLCPEFEPTSRIVGRDGLCIVVQDSDPTDGNKIILDDCRINHVWTFKRDGTIRWRDKCLTAIKNYTNRQAPQQQSSSNNNNDQLTIKMITVIYNCSLEEYSITNQWNVTTDGSINIFGLNDYLSLTAAAGQGTTLTLEDTTLNSSQAWLPTNHYQPFRAALSDIRSAGFLRLKEGGGRVLVIERLRNGGKITREWGIYADGTIRPVSALHQCLTLTLGKVEIENRVVIEDCSGSYQQRWMFRSNGYLMNPASGLILSVRKDGSVSTPIARKPLGKLKDRYWLPWL</sequence>
<dbReference type="InterPro" id="IPR035992">
    <property type="entry name" value="Ricin_B-like_lectins"/>
</dbReference>
<dbReference type="SUPFAM" id="SSF50370">
    <property type="entry name" value="Ricin B-like lectins"/>
    <property type="match status" value="2"/>
</dbReference>
<dbReference type="SUPFAM" id="SSF56371">
    <property type="entry name" value="Ribosome inactivating proteins (RIP)"/>
    <property type="match status" value="1"/>
</dbReference>
<dbReference type="InterPro" id="IPR001574">
    <property type="entry name" value="Ribosome_inactivat_prot"/>
</dbReference>
<comment type="caution">
    <text evidence="6">The sequence shown here is derived from an EMBL/GenBank/DDBJ whole genome shotgun (WGS) entry which is preliminary data.</text>
</comment>
<dbReference type="GO" id="GO:0030598">
    <property type="term" value="F:rRNA N-glycosylase activity"/>
    <property type="evidence" value="ECO:0007669"/>
    <property type="project" value="UniProtKB-EC"/>
</dbReference>
<dbReference type="OrthoDB" id="1642280at2759"/>
<organism evidence="6 7">
    <name type="scientific">Turnera subulata</name>
    <dbReference type="NCBI Taxonomy" id="218843"/>
    <lineage>
        <taxon>Eukaryota</taxon>
        <taxon>Viridiplantae</taxon>
        <taxon>Streptophyta</taxon>
        <taxon>Embryophyta</taxon>
        <taxon>Tracheophyta</taxon>
        <taxon>Spermatophyta</taxon>
        <taxon>Magnoliopsida</taxon>
        <taxon>eudicotyledons</taxon>
        <taxon>Gunneridae</taxon>
        <taxon>Pentapetalae</taxon>
        <taxon>rosids</taxon>
        <taxon>fabids</taxon>
        <taxon>Malpighiales</taxon>
        <taxon>Passifloraceae</taxon>
        <taxon>Turnera</taxon>
    </lineage>
</organism>
<reference evidence="6" key="1">
    <citation type="submission" date="2022-02" db="EMBL/GenBank/DDBJ databases">
        <authorList>
            <person name="Henning P.M."/>
            <person name="McCubbin A.G."/>
            <person name="Shore J.S."/>
        </authorList>
    </citation>
    <scope>NUCLEOTIDE SEQUENCE</scope>
    <source>
        <strain evidence="6">F60SS</strain>
        <tissue evidence="6">Leaves</tissue>
    </source>
</reference>